<dbReference type="GO" id="GO:0005634">
    <property type="term" value="C:nucleus"/>
    <property type="evidence" value="ECO:0007669"/>
    <property type="project" value="TreeGrafter"/>
</dbReference>
<evidence type="ECO:0000313" key="3">
    <source>
        <dbReference type="EMBL" id="GAX76396.1"/>
    </source>
</evidence>
<protein>
    <recommendedName>
        <fullName evidence="5">Proteasome maturation protein</fullName>
    </recommendedName>
</protein>
<name>A0A250X015_9CHLO</name>
<dbReference type="OrthoDB" id="15001at2759"/>
<comment type="similarity">
    <text evidence="2">Belongs to the POMP/UMP1 family.</text>
</comment>
<dbReference type="Pfam" id="PF05348">
    <property type="entry name" value="UMP1"/>
    <property type="match status" value="1"/>
</dbReference>
<comment type="caution">
    <text evidence="3">The sequence shown here is derived from an EMBL/GenBank/DDBJ whole genome shotgun (WGS) entry which is preliminary data.</text>
</comment>
<dbReference type="EMBL" id="BEGY01000017">
    <property type="protein sequence ID" value="GAX76396.1"/>
    <property type="molecule type" value="Genomic_DNA"/>
</dbReference>
<keyword evidence="1" id="KW-0143">Chaperone</keyword>
<dbReference type="PANTHER" id="PTHR12828">
    <property type="entry name" value="PROTEASOME MATURATION PROTEIN UMP1"/>
    <property type="match status" value="1"/>
</dbReference>
<dbReference type="PANTHER" id="PTHR12828:SF3">
    <property type="entry name" value="PROTEASOME MATURATION PROTEIN"/>
    <property type="match status" value="1"/>
</dbReference>
<accession>A0A250X015</accession>
<evidence type="ECO:0008006" key="5">
    <source>
        <dbReference type="Google" id="ProtNLM"/>
    </source>
</evidence>
<dbReference type="GO" id="GO:0005737">
    <property type="term" value="C:cytoplasm"/>
    <property type="evidence" value="ECO:0007669"/>
    <property type="project" value="TreeGrafter"/>
</dbReference>
<dbReference type="InterPro" id="IPR008012">
    <property type="entry name" value="Ump1"/>
</dbReference>
<dbReference type="GO" id="GO:0043248">
    <property type="term" value="P:proteasome assembly"/>
    <property type="evidence" value="ECO:0007669"/>
    <property type="project" value="InterPro"/>
</dbReference>
<dbReference type="Proteomes" id="UP000232323">
    <property type="component" value="Unassembled WGS sequence"/>
</dbReference>
<organism evidence="3 4">
    <name type="scientific">Chlamydomonas eustigma</name>
    <dbReference type="NCBI Taxonomy" id="1157962"/>
    <lineage>
        <taxon>Eukaryota</taxon>
        <taxon>Viridiplantae</taxon>
        <taxon>Chlorophyta</taxon>
        <taxon>core chlorophytes</taxon>
        <taxon>Chlorophyceae</taxon>
        <taxon>CS clade</taxon>
        <taxon>Chlamydomonadales</taxon>
        <taxon>Chlamydomonadaceae</taxon>
        <taxon>Chlamydomonas</taxon>
    </lineage>
</organism>
<evidence type="ECO:0000256" key="2">
    <source>
        <dbReference type="ARBA" id="ARBA00043974"/>
    </source>
</evidence>
<dbReference type="AlphaFoldDB" id="A0A250X015"/>
<gene>
    <name evidence="3" type="ORF">CEUSTIGMA_g3841.t1</name>
</gene>
<proteinExistence type="inferred from homology"/>
<keyword evidence="4" id="KW-1185">Reference proteome</keyword>
<dbReference type="STRING" id="1157962.A0A250X015"/>
<evidence type="ECO:0000256" key="1">
    <source>
        <dbReference type="ARBA" id="ARBA00023186"/>
    </source>
</evidence>
<reference evidence="3 4" key="1">
    <citation type="submission" date="2017-08" db="EMBL/GenBank/DDBJ databases">
        <title>Acidophilic green algal genome provides insights into adaptation to an acidic environment.</title>
        <authorList>
            <person name="Hirooka S."/>
            <person name="Hirose Y."/>
            <person name="Kanesaki Y."/>
            <person name="Higuchi S."/>
            <person name="Fujiwara T."/>
            <person name="Onuma R."/>
            <person name="Era A."/>
            <person name="Ohbayashi R."/>
            <person name="Uzuka A."/>
            <person name="Nozaki H."/>
            <person name="Yoshikawa H."/>
            <person name="Miyagishima S.Y."/>
        </authorList>
    </citation>
    <scope>NUCLEOTIDE SEQUENCE [LARGE SCALE GENOMIC DNA]</scope>
    <source>
        <strain evidence="3 4">NIES-2499</strain>
    </source>
</reference>
<sequence length="140" mass="15333">MEGSMAMGSLPFKTQAHDAMRMGLASLKEDALLVHPVEKIQEERKLLASEDQLGALRHLYGIAVPAKLQIETQILSQFGRLPGLPSSKLGLEALTGELDEFSFNSYLGLPENLDAVPVDMHSQMEQALRLGTKPMARGMM</sequence>
<evidence type="ECO:0000313" key="4">
    <source>
        <dbReference type="Proteomes" id="UP000232323"/>
    </source>
</evidence>